<gene>
    <name evidence="1" type="ORF">PoB_001275800</name>
</gene>
<organism evidence="1 2">
    <name type="scientific">Plakobranchus ocellatus</name>
    <dbReference type="NCBI Taxonomy" id="259542"/>
    <lineage>
        <taxon>Eukaryota</taxon>
        <taxon>Metazoa</taxon>
        <taxon>Spiralia</taxon>
        <taxon>Lophotrochozoa</taxon>
        <taxon>Mollusca</taxon>
        <taxon>Gastropoda</taxon>
        <taxon>Heterobranchia</taxon>
        <taxon>Euthyneura</taxon>
        <taxon>Panpulmonata</taxon>
        <taxon>Sacoglossa</taxon>
        <taxon>Placobranchoidea</taxon>
        <taxon>Plakobranchidae</taxon>
        <taxon>Plakobranchus</taxon>
    </lineage>
</organism>
<dbReference type="AlphaFoldDB" id="A0AAV3YUL4"/>
<reference evidence="1 2" key="1">
    <citation type="journal article" date="2021" name="Elife">
        <title>Chloroplast acquisition without the gene transfer in kleptoplastic sea slugs, Plakobranchus ocellatus.</title>
        <authorList>
            <person name="Maeda T."/>
            <person name="Takahashi S."/>
            <person name="Yoshida T."/>
            <person name="Shimamura S."/>
            <person name="Takaki Y."/>
            <person name="Nagai Y."/>
            <person name="Toyoda A."/>
            <person name="Suzuki Y."/>
            <person name="Arimoto A."/>
            <person name="Ishii H."/>
            <person name="Satoh N."/>
            <person name="Nishiyama T."/>
            <person name="Hasebe M."/>
            <person name="Maruyama T."/>
            <person name="Minagawa J."/>
            <person name="Obokata J."/>
            <person name="Shigenobu S."/>
        </authorList>
    </citation>
    <scope>NUCLEOTIDE SEQUENCE [LARGE SCALE GENOMIC DNA]</scope>
</reference>
<accession>A0AAV3YUL4</accession>
<dbReference type="EMBL" id="BLXT01001503">
    <property type="protein sequence ID" value="GFN86252.1"/>
    <property type="molecule type" value="Genomic_DNA"/>
</dbReference>
<dbReference type="Proteomes" id="UP000735302">
    <property type="component" value="Unassembled WGS sequence"/>
</dbReference>
<evidence type="ECO:0000313" key="1">
    <source>
        <dbReference type="EMBL" id="GFN86252.1"/>
    </source>
</evidence>
<sequence>MSQAFRFSVRPGHQWRGSNLRQKSLCRSQAGITILCATNTPIKQRISPTRITSATANSAAFQCGGVGGIVDSESALRSAGTLLSRVRAPLSAPWPDGGSESLRSPCCGLAIFKKKASLSAITNFTTEAPGDVNTGKIRCLIQFRLQFAFICTQLPCFVYNLLHAQVSCEVS</sequence>
<evidence type="ECO:0000313" key="2">
    <source>
        <dbReference type="Proteomes" id="UP000735302"/>
    </source>
</evidence>
<protein>
    <submittedName>
        <fullName evidence="1">Uncharacterized protein</fullName>
    </submittedName>
</protein>
<proteinExistence type="predicted"/>
<comment type="caution">
    <text evidence="1">The sequence shown here is derived from an EMBL/GenBank/DDBJ whole genome shotgun (WGS) entry which is preliminary data.</text>
</comment>
<keyword evidence="2" id="KW-1185">Reference proteome</keyword>
<name>A0AAV3YUL4_9GAST</name>